<evidence type="ECO:0000313" key="2">
    <source>
        <dbReference type="Proteomes" id="UP000248188"/>
    </source>
</evidence>
<evidence type="ECO:0000313" key="1">
    <source>
        <dbReference type="EMBL" id="PYC33850.1"/>
    </source>
</evidence>
<dbReference type="Proteomes" id="UP000248188">
    <property type="component" value="Unassembled WGS sequence"/>
</dbReference>
<dbReference type="RefSeq" id="WP_060839632.1">
    <property type="nucleotide sequence ID" value="NZ_CP081490.1"/>
</dbReference>
<accession>A0A9Q6IEA1</accession>
<proteinExistence type="predicted"/>
<gene>
    <name evidence="1" type="ORF">DMX08_19285</name>
</gene>
<organism evidence="1 2">
    <name type="scientific">Pseudomonas protegens</name>
    <dbReference type="NCBI Taxonomy" id="380021"/>
    <lineage>
        <taxon>Bacteria</taxon>
        <taxon>Pseudomonadati</taxon>
        <taxon>Pseudomonadota</taxon>
        <taxon>Gammaproteobacteria</taxon>
        <taxon>Pseudomonadales</taxon>
        <taxon>Pseudomonadaceae</taxon>
        <taxon>Pseudomonas</taxon>
    </lineage>
</organism>
<protein>
    <recommendedName>
        <fullName evidence="3">Prophage PSSB64-02</fullName>
    </recommendedName>
</protein>
<dbReference type="AlphaFoldDB" id="A0A9Q6IEA1"/>
<sequence>MNFLIVRRRERGVAIPSERLSKIQPVKGDIHILESHSQALGRPCVQAWIFKSDPGPDVFPRLLDAKVNGMAQLGMNINGVEEVDGALYAQSWWCRVE</sequence>
<comment type="caution">
    <text evidence="1">The sequence shown here is derived from an EMBL/GenBank/DDBJ whole genome shotgun (WGS) entry which is preliminary data.</text>
</comment>
<evidence type="ECO:0008006" key="3">
    <source>
        <dbReference type="Google" id="ProtNLM"/>
    </source>
</evidence>
<dbReference type="EMBL" id="QJRN01000012">
    <property type="protein sequence ID" value="PYC33850.1"/>
    <property type="molecule type" value="Genomic_DNA"/>
</dbReference>
<name>A0A9Q6IEA1_9PSED</name>
<reference evidence="1 2" key="1">
    <citation type="submission" date="2018-06" db="EMBL/GenBank/DDBJ databases">
        <title>Pseudomonas diversity within urban Lake Michigan freshwaters.</title>
        <authorList>
            <person name="Batrich M."/>
            <person name="Hatzopoulos T."/>
            <person name="Putonti C."/>
        </authorList>
    </citation>
    <scope>NUCLEOTIDE SEQUENCE [LARGE SCALE GENOMIC DNA]</scope>
    <source>
        <strain evidence="1 2">MB-090624</strain>
    </source>
</reference>